<dbReference type="SUPFAM" id="SSF53720">
    <property type="entry name" value="ALDH-like"/>
    <property type="match status" value="1"/>
</dbReference>
<comment type="catalytic activity">
    <reaction evidence="4">
        <text>an aldehyde + NAD(+) + H2O = a carboxylate + NADH + 2 H(+)</text>
        <dbReference type="Rhea" id="RHEA:16185"/>
        <dbReference type="ChEBI" id="CHEBI:15377"/>
        <dbReference type="ChEBI" id="CHEBI:15378"/>
        <dbReference type="ChEBI" id="CHEBI:17478"/>
        <dbReference type="ChEBI" id="CHEBI:29067"/>
        <dbReference type="ChEBI" id="CHEBI:57540"/>
        <dbReference type="ChEBI" id="CHEBI:57945"/>
        <dbReference type="EC" id="1.2.1.3"/>
    </reaction>
</comment>
<evidence type="ECO:0000256" key="5">
    <source>
        <dbReference type="PROSITE-ProRule" id="PRU10007"/>
    </source>
</evidence>
<evidence type="ECO:0000259" key="7">
    <source>
        <dbReference type="Pfam" id="PF00171"/>
    </source>
</evidence>
<dbReference type="EMBL" id="FTOR01000005">
    <property type="protein sequence ID" value="SIT21382.1"/>
    <property type="molecule type" value="Genomic_DNA"/>
</dbReference>
<name>A0A173MCX0_9BACT</name>
<dbReference type="Proteomes" id="UP000186917">
    <property type="component" value="Unassembled WGS sequence"/>
</dbReference>
<protein>
    <recommendedName>
        <fullName evidence="3">aldehyde dehydrogenase (NAD(+))</fullName>
        <ecNumber evidence="3">1.2.1.3</ecNumber>
    </recommendedName>
</protein>
<dbReference type="PANTHER" id="PTHR42804:SF1">
    <property type="entry name" value="ALDEHYDE DEHYDROGENASE-RELATED"/>
    <property type="match status" value="1"/>
</dbReference>
<dbReference type="InterPro" id="IPR016163">
    <property type="entry name" value="Ald_DH_C"/>
</dbReference>
<proteinExistence type="inferred from homology"/>
<dbReference type="KEGG" id="fln:FLA_1412"/>
<dbReference type="InterPro" id="IPR016162">
    <property type="entry name" value="Ald_DH_N"/>
</dbReference>
<dbReference type="Gene3D" id="3.40.605.10">
    <property type="entry name" value="Aldehyde Dehydrogenase, Chain A, domain 1"/>
    <property type="match status" value="1"/>
</dbReference>
<dbReference type="RefSeq" id="WP_076379984.1">
    <property type="nucleotide sequence ID" value="NZ_AP017422.1"/>
</dbReference>
<accession>A0A173MCX0</accession>
<dbReference type="Pfam" id="PF00171">
    <property type="entry name" value="Aldedh"/>
    <property type="match status" value="1"/>
</dbReference>
<dbReference type="Gene3D" id="3.40.309.10">
    <property type="entry name" value="Aldehyde Dehydrogenase, Chain A, domain 2"/>
    <property type="match status" value="1"/>
</dbReference>
<dbReference type="CDD" id="cd07138">
    <property type="entry name" value="ALDH_CddD_SSP0762"/>
    <property type="match status" value="1"/>
</dbReference>
<dbReference type="InterPro" id="IPR016160">
    <property type="entry name" value="Ald_DH_CS_CYS"/>
</dbReference>
<evidence type="ECO:0000256" key="1">
    <source>
        <dbReference type="ARBA" id="ARBA00009986"/>
    </source>
</evidence>
<dbReference type="GO" id="GO:0004029">
    <property type="term" value="F:aldehyde dehydrogenase (NAD+) activity"/>
    <property type="evidence" value="ECO:0007669"/>
    <property type="project" value="UniProtKB-EC"/>
</dbReference>
<keyword evidence="2 6" id="KW-0560">Oxidoreductase</keyword>
<dbReference type="STRING" id="477680.SAMN05421788_105141"/>
<gene>
    <name evidence="8" type="ORF">SAMN05421788_105141</name>
</gene>
<dbReference type="PROSITE" id="PS00687">
    <property type="entry name" value="ALDEHYDE_DEHYDR_GLU"/>
    <property type="match status" value="1"/>
</dbReference>
<evidence type="ECO:0000256" key="6">
    <source>
        <dbReference type="RuleBase" id="RU003345"/>
    </source>
</evidence>
<evidence type="ECO:0000256" key="2">
    <source>
        <dbReference type="ARBA" id="ARBA00023002"/>
    </source>
</evidence>
<evidence type="ECO:0000313" key="8">
    <source>
        <dbReference type="EMBL" id="SIT21382.1"/>
    </source>
</evidence>
<dbReference type="PROSITE" id="PS00070">
    <property type="entry name" value="ALDEHYDE_DEHYDR_CYS"/>
    <property type="match status" value="1"/>
</dbReference>
<evidence type="ECO:0000256" key="3">
    <source>
        <dbReference type="ARBA" id="ARBA00024226"/>
    </source>
</evidence>
<feature type="active site" evidence="5">
    <location>
        <position position="244"/>
    </location>
</feature>
<dbReference type="InterPro" id="IPR029510">
    <property type="entry name" value="Ald_DH_CS_GLU"/>
</dbReference>
<dbReference type="InterPro" id="IPR016161">
    <property type="entry name" value="Ald_DH/histidinol_DH"/>
</dbReference>
<keyword evidence="9" id="KW-1185">Reference proteome</keyword>
<comment type="similarity">
    <text evidence="1 6">Belongs to the aldehyde dehydrogenase family.</text>
</comment>
<dbReference type="AlphaFoldDB" id="A0A173MCX0"/>
<reference evidence="9" key="1">
    <citation type="submission" date="2017-01" db="EMBL/GenBank/DDBJ databases">
        <authorList>
            <person name="Varghese N."/>
            <person name="Submissions S."/>
        </authorList>
    </citation>
    <scope>NUCLEOTIDE SEQUENCE [LARGE SCALE GENOMIC DNA]</scope>
    <source>
        <strain evidence="9">DSM 21054</strain>
    </source>
</reference>
<dbReference type="FunFam" id="3.40.309.10:FF:000012">
    <property type="entry name" value="Betaine aldehyde dehydrogenase"/>
    <property type="match status" value="1"/>
</dbReference>
<organism evidence="8 9">
    <name type="scientific">Filimonas lacunae</name>
    <dbReference type="NCBI Taxonomy" id="477680"/>
    <lineage>
        <taxon>Bacteria</taxon>
        <taxon>Pseudomonadati</taxon>
        <taxon>Bacteroidota</taxon>
        <taxon>Chitinophagia</taxon>
        <taxon>Chitinophagales</taxon>
        <taxon>Chitinophagaceae</taxon>
        <taxon>Filimonas</taxon>
    </lineage>
</organism>
<sequence length="474" mass="51026">MIRIEKQYINGQFVASVGTETTAIINPANGGHIGEAVLGNEEDVRKAIEAARQSFPAFSVSSIEDRKRYLQQLYDAVMQRMDDLKRVTMDEYGATPQRAEWSNRYAADIFLQFKNILSDYAFERPIGKSTLVMTPIGVTAIMTAWNANTASICVKLAAAVATGCTTVIKPSEMSCLQTQILTEAFDAAGLPAGVINVVNGRGDVMGPVLATHAAVARISFTGSSVVGKIIATKAVDTMKRLTLELSGKSPHIILDDADLEKAIPYAINACFQNSGQACVAGSRLLVPAHLLETIKPMLKATVNALKVGLPVNPDTQIGPMASQKQYDRIQHYIRSGIQSGAELLVGGEGKPEGLEKGFFVKPTVFVNATADMLIVKEEIFGPVLSVLTYETEEEAIAMANDTEYGLQAYISSTNSERANRIAAQINAGRVLINTLWHDMDAPFGGFKQSGIGREGGIFGLEAQLEPKVILTATH</sequence>
<dbReference type="InterPro" id="IPR015590">
    <property type="entry name" value="Aldehyde_DH_dom"/>
</dbReference>
<evidence type="ECO:0000256" key="4">
    <source>
        <dbReference type="ARBA" id="ARBA00049194"/>
    </source>
</evidence>
<dbReference type="PANTHER" id="PTHR42804">
    <property type="entry name" value="ALDEHYDE DEHYDROGENASE"/>
    <property type="match status" value="1"/>
</dbReference>
<dbReference type="EC" id="1.2.1.3" evidence="3"/>
<dbReference type="OrthoDB" id="629320at2"/>
<evidence type="ECO:0000313" key="9">
    <source>
        <dbReference type="Proteomes" id="UP000186917"/>
    </source>
</evidence>
<feature type="domain" description="Aldehyde dehydrogenase" evidence="7">
    <location>
        <begin position="15"/>
        <end position="468"/>
    </location>
</feature>